<dbReference type="EMBL" id="JBBYXI010000002">
    <property type="protein sequence ID" value="MEN3930513.1"/>
    <property type="molecule type" value="Genomic_DNA"/>
</dbReference>
<dbReference type="Pfam" id="PF01575">
    <property type="entry name" value="MaoC_dehydratas"/>
    <property type="match status" value="1"/>
</dbReference>
<comment type="caution">
    <text evidence="2">The sequence shown here is derived from an EMBL/GenBank/DDBJ whole genome shotgun (WGS) entry which is preliminary data.</text>
</comment>
<dbReference type="InterPro" id="IPR029069">
    <property type="entry name" value="HotDog_dom_sf"/>
</dbReference>
<evidence type="ECO:0000313" key="3">
    <source>
        <dbReference type="Proteomes" id="UP001418637"/>
    </source>
</evidence>
<evidence type="ECO:0000313" key="2">
    <source>
        <dbReference type="EMBL" id="MEN3930513.1"/>
    </source>
</evidence>
<dbReference type="InterPro" id="IPR002539">
    <property type="entry name" value="MaoC-like_dom"/>
</dbReference>
<reference evidence="2 3" key="1">
    <citation type="submission" date="2024-04" db="EMBL/GenBank/DDBJ databases">
        <title>A novel species isolated from cricket.</title>
        <authorList>
            <person name="Wang H.-C."/>
        </authorList>
    </citation>
    <scope>NUCLEOTIDE SEQUENCE [LARGE SCALE GENOMIC DNA]</scope>
    <source>
        <strain evidence="2 3">WL0021</strain>
    </source>
</reference>
<dbReference type="PANTHER" id="PTHR42993">
    <property type="entry name" value="MAOC-LIKE DEHYDRATASE DOMAIN-CONTAINING PROTEIN"/>
    <property type="match status" value="1"/>
</dbReference>
<evidence type="ECO:0000259" key="1">
    <source>
        <dbReference type="Pfam" id="PF01575"/>
    </source>
</evidence>
<dbReference type="InterPro" id="IPR039375">
    <property type="entry name" value="NodN-like"/>
</dbReference>
<protein>
    <submittedName>
        <fullName evidence="2">MaoC family dehydratase</fullName>
    </submittedName>
</protein>
<gene>
    <name evidence="2" type="ORF">WJT86_05470</name>
</gene>
<name>A0ABV0BHS1_9HYPH</name>
<keyword evidence="3" id="KW-1185">Reference proteome</keyword>
<dbReference type="Gene3D" id="3.10.129.10">
    <property type="entry name" value="Hotdog Thioesterase"/>
    <property type="match status" value="1"/>
</dbReference>
<dbReference type="RefSeq" id="WP_346336518.1">
    <property type="nucleotide sequence ID" value="NZ_JBBYXI010000002.1"/>
</dbReference>
<organism evidence="2 3">
    <name type="scientific">Hohaiivirga grylli</name>
    <dbReference type="NCBI Taxonomy" id="3133970"/>
    <lineage>
        <taxon>Bacteria</taxon>
        <taxon>Pseudomonadati</taxon>
        <taxon>Pseudomonadota</taxon>
        <taxon>Alphaproteobacteria</taxon>
        <taxon>Hyphomicrobiales</taxon>
        <taxon>Methylobacteriaceae</taxon>
        <taxon>Hohaiivirga</taxon>
    </lineage>
</organism>
<sequence>MELIVADYHSLIGQELVSGWNELSQTTVNQFADVIDDHQFIHIDPARAASETPFGGTIAHGFLTLSWLTKLGNEVMPALEANEVMINYGFDKVRFVNPVRTGSKIRGHFTLSKVENKSGGELLTYQTTVEIEGQEKPALIAEWLLLIVAK</sequence>
<dbReference type="SUPFAM" id="SSF54637">
    <property type="entry name" value="Thioesterase/thiol ester dehydrase-isomerase"/>
    <property type="match status" value="1"/>
</dbReference>
<dbReference type="CDD" id="cd03450">
    <property type="entry name" value="NodN"/>
    <property type="match status" value="1"/>
</dbReference>
<proteinExistence type="predicted"/>
<dbReference type="PANTHER" id="PTHR42993:SF1">
    <property type="entry name" value="MAOC-LIKE DEHYDRATASE DOMAIN-CONTAINING PROTEIN"/>
    <property type="match status" value="1"/>
</dbReference>
<dbReference type="Proteomes" id="UP001418637">
    <property type="component" value="Unassembled WGS sequence"/>
</dbReference>
<feature type="domain" description="MaoC-like" evidence="1">
    <location>
        <begin position="12"/>
        <end position="130"/>
    </location>
</feature>
<accession>A0ABV0BHS1</accession>